<evidence type="ECO:0000313" key="17">
    <source>
        <dbReference type="Proteomes" id="UP000237347"/>
    </source>
</evidence>
<feature type="transmembrane region" description="Helical" evidence="14">
    <location>
        <begin position="309"/>
        <end position="328"/>
    </location>
</feature>
<keyword evidence="4" id="KW-0945">Host-virus interaction</keyword>
<keyword evidence="10 14" id="KW-0472">Membrane</keyword>
<evidence type="ECO:0000256" key="1">
    <source>
        <dbReference type="ARBA" id="ARBA00004251"/>
    </source>
</evidence>
<dbReference type="InterPro" id="IPR002902">
    <property type="entry name" value="GNK2"/>
</dbReference>
<evidence type="ECO:0000259" key="15">
    <source>
        <dbReference type="PROSITE" id="PS51473"/>
    </source>
</evidence>
<dbReference type="InterPro" id="IPR038408">
    <property type="entry name" value="GNK2_sf"/>
</dbReference>
<dbReference type="InterPro" id="IPR051378">
    <property type="entry name" value="Cell2Cell_Antifungal"/>
</dbReference>
<dbReference type="GO" id="GO:0009506">
    <property type="term" value="C:plasmodesma"/>
    <property type="evidence" value="ECO:0007669"/>
    <property type="project" value="UniProtKB-SubCell"/>
</dbReference>
<evidence type="ECO:0000256" key="8">
    <source>
        <dbReference type="ARBA" id="ARBA00022949"/>
    </source>
</evidence>
<dbReference type="Gene3D" id="3.30.430.20">
    <property type="entry name" value="Gnk2 domain, C-X8-C-X2-C motif"/>
    <property type="match status" value="2"/>
</dbReference>
<organism evidence="16 17">
    <name type="scientific">Quercus suber</name>
    <name type="common">Cork oak</name>
    <dbReference type="NCBI Taxonomy" id="58331"/>
    <lineage>
        <taxon>Eukaryota</taxon>
        <taxon>Viridiplantae</taxon>
        <taxon>Streptophyta</taxon>
        <taxon>Embryophyta</taxon>
        <taxon>Tracheophyta</taxon>
        <taxon>Spermatophyta</taxon>
        <taxon>Magnoliopsida</taxon>
        <taxon>eudicotyledons</taxon>
        <taxon>Gunneridae</taxon>
        <taxon>Pentapetalae</taxon>
        <taxon>rosids</taxon>
        <taxon>fabids</taxon>
        <taxon>Fagales</taxon>
        <taxon>Fagaceae</taxon>
        <taxon>Quercus</taxon>
    </lineage>
</organism>
<evidence type="ECO:0000256" key="6">
    <source>
        <dbReference type="ARBA" id="ARBA00022729"/>
    </source>
</evidence>
<evidence type="ECO:0000256" key="4">
    <source>
        <dbReference type="ARBA" id="ARBA00022581"/>
    </source>
</evidence>
<keyword evidence="8" id="KW-0965">Cell junction</keyword>
<accession>A0AAW0LNF8</accession>
<dbReference type="Pfam" id="PF01657">
    <property type="entry name" value="Stress-antifung"/>
    <property type="match status" value="2"/>
</dbReference>
<dbReference type="FunFam" id="3.30.430.20:FF:000011">
    <property type="entry name" value="Cysteine-rich repeat secretory protein 15"/>
    <property type="match status" value="1"/>
</dbReference>
<feature type="domain" description="Gnk2-homologous" evidence="15">
    <location>
        <begin position="193"/>
        <end position="292"/>
    </location>
</feature>
<evidence type="ECO:0000256" key="12">
    <source>
        <dbReference type="ARBA" id="ARBA00024184"/>
    </source>
</evidence>
<gene>
    <name evidence="16" type="primary">CRRSP15</name>
    <name evidence="16" type="ORF">CFP56_039130</name>
</gene>
<evidence type="ECO:0000256" key="11">
    <source>
        <dbReference type="ARBA" id="ARBA00023157"/>
    </source>
</evidence>
<feature type="domain" description="Gnk2-homologous" evidence="15">
    <location>
        <begin position="77"/>
        <end position="191"/>
    </location>
</feature>
<name>A0AAW0LNF8_QUESU</name>
<dbReference type="GO" id="GO:0005886">
    <property type="term" value="C:plasma membrane"/>
    <property type="evidence" value="ECO:0007669"/>
    <property type="project" value="UniProtKB-SubCell"/>
</dbReference>
<keyword evidence="5 14" id="KW-0812">Transmembrane</keyword>
<evidence type="ECO:0000256" key="14">
    <source>
        <dbReference type="SAM" id="Phobius"/>
    </source>
</evidence>
<dbReference type="EMBL" id="PKMF04000076">
    <property type="protein sequence ID" value="KAK7852449.1"/>
    <property type="molecule type" value="Genomic_DNA"/>
</dbReference>
<evidence type="ECO:0000256" key="5">
    <source>
        <dbReference type="ARBA" id="ARBA00022692"/>
    </source>
</evidence>
<dbReference type="Proteomes" id="UP000237347">
    <property type="component" value="Unassembled WGS sequence"/>
</dbReference>
<evidence type="ECO:0000313" key="16">
    <source>
        <dbReference type="EMBL" id="KAK7852449.1"/>
    </source>
</evidence>
<dbReference type="FunFam" id="3.30.430.20:FF:000001">
    <property type="entry name" value="cysteine-rich repeat secretory protein 3"/>
    <property type="match status" value="1"/>
</dbReference>
<protein>
    <submittedName>
        <fullName evidence="16">Cysteine-rich repeat secretory protein 15</fullName>
    </submittedName>
</protein>
<keyword evidence="2" id="KW-0813">Transport</keyword>
<comment type="caution">
    <text evidence="16">The sequence shown here is derived from an EMBL/GenBank/DDBJ whole genome shotgun (WGS) entry which is preliminary data.</text>
</comment>
<keyword evidence="3" id="KW-1003">Cell membrane</keyword>
<dbReference type="PROSITE" id="PS51473">
    <property type="entry name" value="GNK2"/>
    <property type="match status" value="2"/>
</dbReference>
<dbReference type="CDD" id="cd23509">
    <property type="entry name" value="Gnk2-like"/>
    <property type="match status" value="2"/>
</dbReference>
<dbReference type="AlphaFoldDB" id="A0AAW0LNF8"/>
<evidence type="ECO:0000256" key="9">
    <source>
        <dbReference type="ARBA" id="ARBA00022989"/>
    </source>
</evidence>
<evidence type="ECO:0000256" key="13">
    <source>
        <dbReference type="ARBA" id="ARBA00038393"/>
    </source>
</evidence>
<keyword evidence="6" id="KW-0732">Signal</keyword>
<evidence type="ECO:0000256" key="2">
    <source>
        <dbReference type="ARBA" id="ARBA00022448"/>
    </source>
</evidence>
<dbReference type="PANTHER" id="PTHR32080">
    <property type="entry name" value="ANTIFUNGAL PROTEIN GINKBILOBIN-2-LIKE"/>
    <property type="match status" value="1"/>
</dbReference>
<evidence type="ECO:0000256" key="3">
    <source>
        <dbReference type="ARBA" id="ARBA00022475"/>
    </source>
</evidence>
<keyword evidence="17" id="KW-1185">Reference proteome</keyword>
<keyword evidence="7" id="KW-0677">Repeat</keyword>
<proteinExistence type="inferred from homology"/>
<keyword evidence="11" id="KW-1015">Disulfide bond</keyword>
<comment type="subcellular location">
    <subcellularLocation>
        <location evidence="12">Cell junction</location>
        <location evidence="12">Plasmodesma</location>
    </subcellularLocation>
    <subcellularLocation>
        <location evidence="1">Cell membrane</location>
        <topology evidence="1">Single-pass type I membrane protein</topology>
    </subcellularLocation>
</comment>
<dbReference type="PANTHER" id="PTHR32080:SF2">
    <property type="entry name" value="PLASMODESMATA-LOCATED PROTEIN 8"/>
    <property type="match status" value="1"/>
</dbReference>
<sequence>MTKKQPLLLFSHHHSPSKHKTKTEERKAKLLKKKTRKKMLRSLQLHSTHKTILVLRLLCLLFLLSSLSSHGYPVKAHIFIYAGCSQEKYQPNSPFEANVNSFLASLASSSSQVSYNSLAIGNGSSPQADGSSPQADGSIYGLFQCRGDLKILDCSQCIQSAVTQIGLVCPYSYGASLQLEGCYIRYEHADFLGKLDTSLRHTKCSKSSVSSDVDFFRRRDDVLADLQGTTGFRVSSSGLVEGFAQCLGDLNPTDCSSCVADAVGKLKTVCGSASASDVYLAQCYARYWASGYYDSSSDSTSEDQVGKTVAIIVGVLAGVAVLIVLLSVKEIEDVIGFFSAIGCCHCPRFADVCTLL</sequence>
<evidence type="ECO:0000256" key="7">
    <source>
        <dbReference type="ARBA" id="ARBA00022737"/>
    </source>
</evidence>
<reference evidence="16 17" key="1">
    <citation type="journal article" date="2018" name="Sci. Data">
        <title>The draft genome sequence of cork oak.</title>
        <authorList>
            <person name="Ramos A.M."/>
            <person name="Usie A."/>
            <person name="Barbosa P."/>
            <person name="Barros P.M."/>
            <person name="Capote T."/>
            <person name="Chaves I."/>
            <person name="Simoes F."/>
            <person name="Abreu I."/>
            <person name="Carrasquinho I."/>
            <person name="Faro C."/>
            <person name="Guimaraes J.B."/>
            <person name="Mendonca D."/>
            <person name="Nobrega F."/>
            <person name="Rodrigues L."/>
            <person name="Saibo N.J.M."/>
            <person name="Varela M.C."/>
            <person name="Egas C."/>
            <person name="Matos J."/>
            <person name="Miguel C.M."/>
            <person name="Oliveira M.M."/>
            <person name="Ricardo C.P."/>
            <person name="Goncalves S."/>
        </authorList>
    </citation>
    <scope>NUCLEOTIDE SEQUENCE [LARGE SCALE GENOMIC DNA]</scope>
    <source>
        <strain evidence="17">cv. HL8</strain>
    </source>
</reference>
<keyword evidence="9 14" id="KW-1133">Transmembrane helix</keyword>
<evidence type="ECO:0000256" key="10">
    <source>
        <dbReference type="ARBA" id="ARBA00023136"/>
    </source>
</evidence>
<comment type="similarity">
    <text evidence="13">Belongs to the cysteine-rich repeat secretory protein family. Plasmodesmata-located proteins (PDLD) subfamily.</text>
</comment>